<evidence type="ECO:0000313" key="4">
    <source>
        <dbReference type="EMBL" id="GJN94104.1"/>
    </source>
</evidence>
<feature type="compositionally biased region" description="Low complexity" evidence="2">
    <location>
        <begin position="17"/>
        <end position="33"/>
    </location>
</feature>
<dbReference type="PANTHER" id="PTHR37849:SF1">
    <property type="entry name" value="YALI0E11605P"/>
    <property type="match status" value="1"/>
</dbReference>
<gene>
    <name evidence="4" type="ORF">Rhopal_007178-T1</name>
</gene>
<dbReference type="EMBL" id="BQKY01000016">
    <property type="protein sequence ID" value="GJN94104.1"/>
    <property type="molecule type" value="Genomic_DNA"/>
</dbReference>
<evidence type="ECO:0000256" key="2">
    <source>
        <dbReference type="SAM" id="MobiDB-lite"/>
    </source>
</evidence>
<protein>
    <submittedName>
        <fullName evidence="4">Uncharacterized protein</fullName>
    </submittedName>
</protein>
<proteinExistence type="predicted"/>
<keyword evidence="3" id="KW-0472">Membrane</keyword>
<keyword evidence="1" id="KW-0175">Coiled coil</keyword>
<feature type="region of interest" description="Disordered" evidence="2">
    <location>
        <begin position="1"/>
        <end position="67"/>
    </location>
</feature>
<dbReference type="Proteomes" id="UP001342314">
    <property type="component" value="Unassembled WGS sequence"/>
</dbReference>
<comment type="caution">
    <text evidence="4">The sequence shown here is derived from an EMBL/GenBank/DDBJ whole genome shotgun (WGS) entry which is preliminary data.</text>
</comment>
<organism evidence="4 5">
    <name type="scientific">Rhodotorula paludigena</name>
    <dbReference type="NCBI Taxonomy" id="86838"/>
    <lineage>
        <taxon>Eukaryota</taxon>
        <taxon>Fungi</taxon>
        <taxon>Dikarya</taxon>
        <taxon>Basidiomycota</taxon>
        <taxon>Pucciniomycotina</taxon>
        <taxon>Microbotryomycetes</taxon>
        <taxon>Sporidiobolales</taxon>
        <taxon>Sporidiobolaceae</taxon>
        <taxon>Rhodotorula</taxon>
    </lineage>
</organism>
<accession>A0AAV5GU96</accession>
<sequence length="197" mass="21414">MLRSGALRAATRACAQPRPHLALSSRSLASSRRPPLDADHATQSREATQDALYSPSGPSASTSGGSVPVARVRRPVGAFRGGLIGFLLGISAVGGYGYFRLLEDYQKASQTLLVSVDELKGSTEQMATHLSRIATLERALAKLTDERATHAEVDSLRAEYRKLLEAEHLDVLNLKAHVWAVEQDLRNLTKRDTSVRI</sequence>
<feature type="compositionally biased region" description="Low complexity" evidence="2">
    <location>
        <begin position="54"/>
        <end position="67"/>
    </location>
</feature>
<evidence type="ECO:0000313" key="5">
    <source>
        <dbReference type="Proteomes" id="UP001342314"/>
    </source>
</evidence>
<dbReference type="AlphaFoldDB" id="A0AAV5GU96"/>
<feature type="coiled-coil region" evidence="1">
    <location>
        <begin position="126"/>
        <end position="153"/>
    </location>
</feature>
<feature type="compositionally biased region" description="Basic and acidic residues" evidence="2">
    <location>
        <begin position="34"/>
        <end position="43"/>
    </location>
</feature>
<keyword evidence="3" id="KW-1133">Transmembrane helix</keyword>
<keyword evidence="5" id="KW-1185">Reference proteome</keyword>
<evidence type="ECO:0000256" key="1">
    <source>
        <dbReference type="SAM" id="Coils"/>
    </source>
</evidence>
<reference evidence="4 5" key="1">
    <citation type="submission" date="2021-12" db="EMBL/GenBank/DDBJ databases">
        <title>High titer production of polyol ester of fatty acids by Rhodotorula paludigena BS15 towards product separation-free biomass refinery.</title>
        <authorList>
            <person name="Mano J."/>
            <person name="Ono H."/>
            <person name="Tanaka T."/>
            <person name="Naito K."/>
            <person name="Sushida H."/>
            <person name="Ike M."/>
            <person name="Tokuyasu K."/>
            <person name="Kitaoka M."/>
        </authorList>
    </citation>
    <scope>NUCLEOTIDE SEQUENCE [LARGE SCALE GENOMIC DNA]</scope>
    <source>
        <strain evidence="4 5">BS15</strain>
    </source>
</reference>
<dbReference type="PANTHER" id="PTHR37849">
    <property type="entry name" value="YALI0E11605P"/>
    <property type="match status" value="1"/>
</dbReference>
<name>A0AAV5GU96_9BASI</name>
<evidence type="ECO:0000256" key="3">
    <source>
        <dbReference type="SAM" id="Phobius"/>
    </source>
</evidence>
<keyword evidence="3" id="KW-0812">Transmembrane</keyword>
<feature type="transmembrane region" description="Helical" evidence="3">
    <location>
        <begin position="81"/>
        <end position="99"/>
    </location>
</feature>